<proteinExistence type="predicted"/>
<dbReference type="EMBL" id="SNRY01001874">
    <property type="protein sequence ID" value="KAA6328104.1"/>
    <property type="molecule type" value="Genomic_DNA"/>
</dbReference>
<dbReference type="Gene3D" id="3.40.630.30">
    <property type="match status" value="1"/>
</dbReference>
<dbReference type="GO" id="GO:0016747">
    <property type="term" value="F:acyltransferase activity, transferring groups other than amino-acyl groups"/>
    <property type="evidence" value="ECO:0007669"/>
    <property type="project" value="InterPro"/>
</dbReference>
<comment type="caution">
    <text evidence="2">The sequence shown here is derived from an EMBL/GenBank/DDBJ whole genome shotgun (WGS) entry which is preliminary data.</text>
</comment>
<dbReference type="PROSITE" id="PS51186">
    <property type="entry name" value="GNAT"/>
    <property type="match status" value="1"/>
</dbReference>
<evidence type="ECO:0000259" key="1">
    <source>
        <dbReference type="PROSITE" id="PS51186"/>
    </source>
</evidence>
<dbReference type="InterPro" id="IPR000182">
    <property type="entry name" value="GNAT_dom"/>
</dbReference>
<dbReference type="InterPro" id="IPR016181">
    <property type="entry name" value="Acyl_CoA_acyltransferase"/>
</dbReference>
<protein>
    <recommendedName>
        <fullName evidence="1">N-acetyltransferase domain-containing protein</fullName>
    </recommendedName>
</protein>
<dbReference type="AlphaFoldDB" id="A0A5J4R475"/>
<evidence type="ECO:0000313" key="2">
    <source>
        <dbReference type="EMBL" id="KAA6328104.1"/>
    </source>
</evidence>
<name>A0A5J4R475_9ZZZZ</name>
<reference evidence="2" key="1">
    <citation type="submission" date="2019-03" db="EMBL/GenBank/DDBJ databases">
        <title>Single cell metagenomics reveals metabolic interactions within the superorganism composed of flagellate Streblomastix strix and complex community of Bacteroidetes bacteria on its surface.</title>
        <authorList>
            <person name="Treitli S.C."/>
            <person name="Kolisko M."/>
            <person name="Husnik F."/>
            <person name="Keeling P."/>
            <person name="Hampl V."/>
        </authorList>
    </citation>
    <scope>NUCLEOTIDE SEQUENCE</scope>
    <source>
        <strain evidence="2">STM</strain>
    </source>
</reference>
<organism evidence="2">
    <name type="scientific">termite gut metagenome</name>
    <dbReference type="NCBI Taxonomy" id="433724"/>
    <lineage>
        <taxon>unclassified sequences</taxon>
        <taxon>metagenomes</taxon>
        <taxon>organismal metagenomes</taxon>
    </lineage>
</organism>
<gene>
    <name evidence="2" type="ORF">EZS27_022963</name>
</gene>
<feature type="domain" description="N-acetyltransferase" evidence="1">
    <location>
        <begin position="14"/>
        <end position="164"/>
    </location>
</feature>
<dbReference type="Pfam" id="PF13302">
    <property type="entry name" value="Acetyltransf_3"/>
    <property type="match status" value="1"/>
</dbReference>
<dbReference type="SUPFAM" id="SSF55729">
    <property type="entry name" value="Acyl-CoA N-acyltransferases (Nat)"/>
    <property type="match status" value="1"/>
</dbReference>
<accession>A0A5J4R475</accession>
<sequence length="165" mass="19645">MKIATFNIGQYKFIDYTQLPESLHKQVYVARISDTIRNQMVNSELFSYEDHLRFVSSLNYIKEKVYWAVCEKDLFLLSINLHPVNWNEKWGEWGIYINPHYEGKKIAQNISKAFLKYMAKNTSLEIIKAKVKLDNLRSIHFHQVIGFTIVFKDELFVYMNNKLIK</sequence>